<dbReference type="RefSeq" id="WP_184326227.1">
    <property type="nucleotide sequence ID" value="NZ_JACHLZ010000001.1"/>
</dbReference>
<feature type="domain" description="Large ribosomal subunit protein bL12 C-terminal" evidence="1">
    <location>
        <begin position="61"/>
        <end position="89"/>
    </location>
</feature>
<keyword evidence="2" id="KW-0689">Ribosomal protein</keyword>
<dbReference type="GO" id="GO:0005840">
    <property type="term" value="C:ribosome"/>
    <property type="evidence" value="ECO:0007669"/>
    <property type="project" value="UniProtKB-KW"/>
</dbReference>
<dbReference type="InterPro" id="IPR013823">
    <property type="entry name" value="Ribosomal_bL12_C"/>
</dbReference>
<evidence type="ECO:0000313" key="3">
    <source>
        <dbReference type="Proteomes" id="UP000588158"/>
    </source>
</evidence>
<keyword evidence="2" id="KW-0687">Ribonucleoprotein</keyword>
<evidence type="ECO:0000259" key="1">
    <source>
        <dbReference type="Pfam" id="PF00542"/>
    </source>
</evidence>
<dbReference type="GO" id="GO:0003735">
    <property type="term" value="F:structural constituent of ribosome"/>
    <property type="evidence" value="ECO:0007669"/>
    <property type="project" value="InterPro"/>
</dbReference>
<comment type="caution">
    <text evidence="2">The sequence shown here is derived from an EMBL/GenBank/DDBJ whole genome shotgun (WGS) entry which is preliminary data.</text>
</comment>
<name>A0A841AIA7_9MICO</name>
<dbReference type="Gene3D" id="3.30.1390.10">
    <property type="match status" value="1"/>
</dbReference>
<dbReference type="InterPro" id="IPR014719">
    <property type="entry name" value="Ribosomal_bL12_C/ClpS-like"/>
</dbReference>
<dbReference type="Proteomes" id="UP000588158">
    <property type="component" value="Unassembled WGS sequence"/>
</dbReference>
<proteinExistence type="predicted"/>
<gene>
    <name evidence="2" type="ORF">HNR70_002813</name>
</gene>
<accession>A0A841AIA7</accession>
<organism evidence="2 3">
    <name type="scientific">Brachybacterium aquaticum</name>
    <dbReference type="NCBI Taxonomy" id="1432564"/>
    <lineage>
        <taxon>Bacteria</taxon>
        <taxon>Bacillati</taxon>
        <taxon>Actinomycetota</taxon>
        <taxon>Actinomycetes</taxon>
        <taxon>Micrococcales</taxon>
        <taxon>Dermabacteraceae</taxon>
        <taxon>Brachybacterium</taxon>
    </lineage>
</organism>
<sequence>MFGRSAQQQKPIETLQKQVRDLEGLVAHLAERAGVGEAELFRLRGEIGQQIPERSRQLLAEGKKIEAIKVYREETGAGLKDAKDAVEAYEARG</sequence>
<dbReference type="SUPFAM" id="SSF54736">
    <property type="entry name" value="ClpS-like"/>
    <property type="match status" value="1"/>
</dbReference>
<keyword evidence="3" id="KW-1185">Reference proteome</keyword>
<protein>
    <submittedName>
        <fullName evidence="2">Ribosomal protein L7/L12</fullName>
    </submittedName>
</protein>
<reference evidence="2 3" key="1">
    <citation type="submission" date="2020-08" db="EMBL/GenBank/DDBJ databases">
        <title>Sequencing the genomes of 1000 actinobacteria strains.</title>
        <authorList>
            <person name="Klenk H.-P."/>
        </authorList>
    </citation>
    <scope>NUCLEOTIDE SEQUENCE [LARGE SCALE GENOMIC DNA]</scope>
    <source>
        <strain evidence="2 3">DSM 28796</strain>
    </source>
</reference>
<dbReference type="AlphaFoldDB" id="A0A841AIA7"/>
<evidence type="ECO:0000313" key="2">
    <source>
        <dbReference type="EMBL" id="MBB5833000.1"/>
    </source>
</evidence>
<dbReference type="EMBL" id="JACHLZ010000001">
    <property type="protein sequence ID" value="MBB5833000.1"/>
    <property type="molecule type" value="Genomic_DNA"/>
</dbReference>
<dbReference type="GO" id="GO:0006412">
    <property type="term" value="P:translation"/>
    <property type="evidence" value="ECO:0007669"/>
    <property type="project" value="InterPro"/>
</dbReference>
<dbReference type="Pfam" id="PF00542">
    <property type="entry name" value="Ribosomal_L12"/>
    <property type="match status" value="1"/>
</dbReference>